<feature type="transmembrane region" description="Helical" evidence="2">
    <location>
        <begin position="9"/>
        <end position="30"/>
    </location>
</feature>
<keyword evidence="4" id="KW-1185">Reference proteome</keyword>
<dbReference type="EMBL" id="CAICTM010001203">
    <property type="protein sequence ID" value="CAB9521537.1"/>
    <property type="molecule type" value="Genomic_DNA"/>
</dbReference>
<feature type="region of interest" description="Disordered" evidence="1">
    <location>
        <begin position="607"/>
        <end position="628"/>
    </location>
</feature>
<keyword evidence="2" id="KW-1133">Transmembrane helix</keyword>
<proteinExistence type="predicted"/>
<keyword evidence="2" id="KW-0472">Membrane</keyword>
<dbReference type="AlphaFoldDB" id="A0A9N8EI70"/>
<evidence type="ECO:0000256" key="1">
    <source>
        <dbReference type="SAM" id="MobiDB-lite"/>
    </source>
</evidence>
<dbReference type="InterPro" id="IPR029063">
    <property type="entry name" value="SAM-dependent_MTases_sf"/>
</dbReference>
<evidence type="ECO:0000313" key="3">
    <source>
        <dbReference type="EMBL" id="CAB9521537.1"/>
    </source>
</evidence>
<dbReference type="Pfam" id="PF13578">
    <property type="entry name" value="Methyltransf_24"/>
    <property type="match status" value="1"/>
</dbReference>
<gene>
    <name evidence="3" type="ORF">SEMRO_1205_G252290.1</name>
</gene>
<sequence>MLSTSREKCLLMILLSLLILLVNFLVWILLQPQVQLTLSFADNSPVSAIQLDDSQGFESNRPDDGDAHTLPVSTSTTNVENNNNNGLLNSNVIYNNLLAEAPWAESHGADHQHYLGAGLLYYSFAYAFQSATIVVLGSGGGFVPRVLRQAQRDLEQAGVLGSKKYQVILIDAHLPEAGFGSTFYAENKDTVMRQQFSDIRFIFQKTDDAFLKLKKEGVQIDYLHVDADHTAEQSWRDFENFSTLLQKRAVVSFHDTCRSKKRNCNTGVPQALDKLRLLMPSYGLQLIDAHYLYRGIAFAIPTDAPALEPSREHKYNFCQHNAAVLNKESPGFTLNRHVGKLATLGDFYQCQSRFDLETIAKANPSCPFGWRQSEVGSACNTCIPGMTGPKCVDYVHATLRDKQSNPAVIMLPEITTLMRSWLVESQSRHVFELGVPDKGLVSEPLLLDRRLYHAGIATKSVFAVDPWMEYPAWTPEGVYPAVRMLPCRLEEVLHGVYTETVKPQMIRVDTLICHYCDQRLPHWNAVAIMLQRSIPQVTTMILEGSDESNSLLDQIAKVVETGGGGRRSGASLENWEIISDISLDGNKRSNDSSMKAARRLMLLKKRQPGTSRQKEMRVTPNQKPPSKAVSFSKFPVAGVDLAQTNDGSLKGKQRKTPPFQLYGSFDLGQMIVGNETWDDLVRYRRDLQRPALSFYVDKVARRRWLQSQGVSTPETYLLRYGSEISKKGSLRKEKAYLSRFFLNAQHRTLLQDFAAKPTHLSCSAGVWLAKTDPATNKTHISHGTKTFQDTGGTDDVANVMNEVVDSLANDLHSGIRCGKQKESWALENVKPGIMVEERYTGLEEDSAGAVEFKVFTIWGRVWLAQWRPGVSKIRAFIKRDGTALAWDGGTKPEQQLPEWINWQHIVEMAEGLGKHKDMFRTDIFVGIPAARHREDGARKEQLEAKYVVNENEIHPTPLKGTESVFQEAGRLWLAGYKIGNYKVIRDLEVPDEFAKTGTLSDHPTSLKKA</sequence>
<reference evidence="3" key="1">
    <citation type="submission" date="2020-06" db="EMBL/GenBank/DDBJ databases">
        <authorList>
            <consortium name="Plant Systems Biology data submission"/>
        </authorList>
    </citation>
    <scope>NUCLEOTIDE SEQUENCE</scope>
    <source>
        <strain evidence="3">D6</strain>
    </source>
</reference>
<dbReference type="Proteomes" id="UP001153069">
    <property type="component" value="Unassembled WGS sequence"/>
</dbReference>
<evidence type="ECO:0000256" key="2">
    <source>
        <dbReference type="SAM" id="Phobius"/>
    </source>
</evidence>
<comment type="caution">
    <text evidence="3">The sequence shown here is derived from an EMBL/GenBank/DDBJ whole genome shotgun (WGS) entry which is preliminary data.</text>
</comment>
<accession>A0A9N8EI70</accession>
<keyword evidence="2" id="KW-0812">Transmembrane</keyword>
<evidence type="ECO:0000313" key="4">
    <source>
        <dbReference type="Proteomes" id="UP001153069"/>
    </source>
</evidence>
<dbReference type="OrthoDB" id="10450141at2759"/>
<organism evidence="3 4">
    <name type="scientific">Seminavis robusta</name>
    <dbReference type="NCBI Taxonomy" id="568900"/>
    <lineage>
        <taxon>Eukaryota</taxon>
        <taxon>Sar</taxon>
        <taxon>Stramenopiles</taxon>
        <taxon>Ochrophyta</taxon>
        <taxon>Bacillariophyta</taxon>
        <taxon>Bacillariophyceae</taxon>
        <taxon>Bacillariophycidae</taxon>
        <taxon>Naviculales</taxon>
        <taxon>Naviculaceae</taxon>
        <taxon>Seminavis</taxon>
    </lineage>
</organism>
<dbReference type="Gene3D" id="3.40.50.150">
    <property type="entry name" value="Vaccinia Virus protein VP39"/>
    <property type="match status" value="1"/>
</dbReference>
<name>A0A9N8EI70_9STRA</name>
<protein>
    <submittedName>
        <fullName evidence="3">Uncharacterized protein</fullName>
    </submittedName>
</protein>